<reference evidence="1 2" key="1">
    <citation type="submission" date="2018-08" db="EMBL/GenBank/DDBJ databases">
        <title>Comparative genomics of wild bee and flower associated Lactobacillus reveals potential adaptation to the bee host.</title>
        <authorList>
            <person name="Vuong H.Q."/>
            <person name="Mcfrederick Q.S."/>
        </authorList>
    </citation>
    <scope>NUCLEOTIDE SEQUENCE [LARGE SCALE GENOMIC DNA]</scope>
    <source>
        <strain evidence="1 2">HV_04</strain>
    </source>
</reference>
<name>A0ABY2YUN7_9LACO</name>
<protein>
    <recommendedName>
        <fullName evidence="3">Uracil-DNA glycosylase-like domain-containing protein</fullName>
    </recommendedName>
</protein>
<dbReference type="RefSeq" id="WP_105987388.1">
    <property type="nucleotide sequence ID" value="NZ_POST01000001.1"/>
</dbReference>
<evidence type="ECO:0008006" key="3">
    <source>
        <dbReference type="Google" id="ProtNLM"/>
    </source>
</evidence>
<accession>A0ABY2YUN7</accession>
<gene>
    <name evidence="1" type="ORF">DY048_01345</name>
</gene>
<organism evidence="1 2">
    <name type="scientific">Apilactobacillus timberlakei</name>
    <dbReference type="NCBI Taxonomy" id="2008380"/>
    <lineage>
        <taxon>Bacteria</taxon>
        <taxon>Bacillati</taxon>
        <taxon>Bacillota</taxon>
        <taxon>Bacilli</taxon>
        <taxon>Lactobacillales</taxon>
        <taxon>Lactobacillaceae</taxon>
        <taxon>Apilactobacillus</taxon>
    </lineage>
</organism>
<proteinExistence type="predicted"/>
<comment type="caution">
    <text evidence="1">The sequence shown here is derived from an EMBL/GenBank/DDBJ whole genome shotgun (WGS) entry which is preliminary data.</text>
</comment>
<dbReference type="Proteomes" id="UP000767392">
    <property type="component" value="Unassembled WGS sequence"/>
</dbReference>
<evidence type="ECO:0000313" key="1">
    <source>
        <dbReference type="EMBL" id="TPR16135.1"/>
    </source>
</evidence>
<dbReference type="EMBL" id="QUAM01000001">
    <property type="protein sequence ID" value="TPR16135.1"/>
    <property type="molecule type" value="Genomic_DNA"/>
</dbReference>
<keyword evidence="2" id="KW-1185">Reference proteome</keyword>
<evidence type="ECO:0000313" key="2">
    <source>
        <dbReference type="Proteomes" id="UP000767392"/>
    </source>
</evidence>
<sequence length="263" mass="30855">MKKKDFKKQKDFINYTKEHKFDKMCTFLTYPLYEKKLKDTDSNKKVKNISSYVELTNETINSSDYFLEKMQIKNGIVFLGLNEASIGTQIDENHNSFQTMHKYIRALNEKRNTSKDYAIAKLVHNVKAVEGSFAFDIINGIQITHMPELNSVIKKMNKNKFEIKKNKENFIGLPIKNNNTNNLYKHIKDYDIPIFYKLMRKLDPKVVICFGNNSNSLANTFNQLCDLNLNIFKMDHYSYTGNAKKYGNEDERRKNQVINILNN</sequence>